<accession>A0A0F9KYH1</accession>
<protein>
    <submittedName>
        <fullName evidence="1">Uncharacterized protein</fullName>
    </submittedName>
</protein>
<sequence>GANKTTWDARAAVTNVSPFNAFVGFNQSLWNTFRGPTKEDPPAEIGSGGLAPTTTITVGVKELSLSIADGATPPDWGWLIHSSLTTGFTPSRSTIIAAVERTATPTVFLHTPLTTGVEVFYRIQGFSDDSALGILEAQVSDTPT</sequence>
<comment type="caution">
    <text evidence="1">The sequence shown here is derived from an EMBL/GenBank/DDBJ whole genome shotgun (WGS) entry which is preliminary data.</text>
</comment>
<dbReference type="EMBL" id="LAZR01008276">
    <property type="protein sequence ID" value="KKM79856.1"/>
    <property type="molecule type" value="Genomic_DNA"/>
</dbReference>
<organism evidence="1">
    <name type="scientific">marine sediment metagenome</name>
    <dbReference type="NCBI Taxonomy" id="412755"/>
    <lineage>
        <taxon>unclassified sequences</taxon>
        <taxon>metagenomes</taxon>
        <taxon>ecological metagenomes</taxon>
    </lineage>
</organism>
<reference evidence="1" key="1">
    <citation type="journal article" date="2015" name="Nature">
        <title>Complex archaea that bridge the gap between prokaryotes and eukaryotes.</title>
        <authorList>
            <person name="Spang A."/>
            <person name="Saw J.H."/>
            <person name="Jorgensen S.L."/>
            <person name="Zaremba-Niedzwiedzka K."/>
            <person name="Martijn J."/>
            <person name="Lind A.E."/>
            <person name="van Eijk R."/>
            <person name="Schleper C."/>
            <person name="Guy L."/>
            <person name="Ettema T.J."/>
        </authorList>
    </citation>
    <scope>NUCLEOTIDE SEQUENCE</scope>
</reference>
<dbReference type="AlphaFoldDB" id="A0A0F9KYH1"/>
<evidence type="ECO:0000313" key="1">
    <source>
        <dbReference type="EMBL" id="KKM79856.1"/>
    </source>
</evidence>
<proteinExistence type="predicted"/>
<feature type="non-terminal residue" evidence="1">
    <location>
        <position position="1"/>
    </location>
</feature>
<name>A0A0F9KYH1_9ZZZZ</name>
<gene>
    <name evidence="1" type="ORF">LCGC14_1345640</name>
</gene>